<dbReference type="InterPro" id="IPR017850">
    <property type="entry name" value="Alkaline_phosphatase_core_sf"/>
</dbReference>
<keyword evidence="10" id="KW-0378">Hydrolase</keyword>
<dbReference type="OrthoDB" id="415411at2759"/>
<evidence type="ECO:0000256" key="6">
    <source>
        <dbReference type="ARBA" id="ARBA00022692"/>
    </source>
</evidence>
<reference evidence="25" key="1">
    <citation type="submission" date="2025-08" db="UniProtKB">
        <authorList>
            <consortium name="RefSeq"/>
        </authorList>
    </citation>
    <scope>IDENTIFICATION</scope>
</reference>
<dbReference type="PANTHER" id="PTHR10151">
    <property type="entry name" value="ECTONUCLEOTIDE PYROPHOSPHATASE/PHOSPHODIESTERASE"/>
    <property type="match status" value="1"/>
</dbReference>
<dbReference type="GO" id="GO:0046872">
    <property type="term" value="F:metal ion binding"/>
    <property type="evidence" value="ECO:0007669"/>
    <property type="project" value="UniProtKB-KW"/>
</dbReference>
<evidence type="ECO:0000256" key="13">
    <source>
        <dbReference type="ARBA" id="ARBA00023084"/>
    </source>
</evidence>
<evidence type="ECO:0000256" key="23">
    <source>
        <dbReference type="SAM" id="SignalP"/>
    </source>
</evidence>
<dbReference type="GeneID" id="105897088"/>
<evidence type="ECO:0000256" key="17">
    <source>
        <dbReference type="ARBA" id="ARBA00025036"/>
    </source>
</evidence>
<evidence type="ECO:0000256" key="14">
    <source>
        <dbReference type="ARBA" id="ARBA00023136"/>
    </source>
</evidence>
<evidence type="ECO:0000256" key="16">
    <source>
        <dbReference type="ARBA" id="ARBA00023180"/>
    </source>
</evidence>
<protein>
    <recommendedName>
        <fullName evidence="4">bis(5'-adenosyl)-triphosphatase</fullName>
        <ecNumber evidence="4">3.6.1.29</ecNumber>
    </recommendedName>
    <alternativeName>
        <fullName evidence="19">AP3A hydrolase</fullName>
    </alternativeName>
    <alternativeName>
        <fullName evidence="18">Ectonucleotide pyrophosphatase/phosphodiesterase family member 4</fullName>
    </alternativeName>
</protein>
<keyword evidence="24" id="KW-1185">Reference proteome</keyword>
<evidence type="ECO:0000256" key="1">
    <source>
        <dbReference type="ARBA" id="ARBA00001947"/>
    </source>
</evidence>
<name>A0A6P3VRX2_CLUHA</name>
<evidence type="ECO:0000256" key="21">
    <source>
        <dbReference type="SAM" id="MobiDB-lite"/>
    </source>
</evidence>
<evidence type="ECO:0000256" key="8">
    <source>
        <dbReference type="ARBA" id="ARBA00022723"/>
    </source>
</evidence>
<dbReference type="Proteomes" id="UP000515152">
    <property type="component" value="Chromosome 14"/>
</dbReference>
<evidence type="ECO:0000256" key="4">
    <source>
        <dbReference type="ARBA" id="ARBA00012377"/>
    </source>
</evidence>
<keyword evidence="11" id="KW-0862">Zinc</keyword>
<evidence type="ECO:0000256" key="2">
    <source>
        <dbReference type="ARBA" id="ARBA00004251"/>
    </source>
</evidence>
<feature type="compositionally biased region" description="Acidic residues" evidence="21">
    <location>
        <begin position="450"/>
        <end position="461"/>
    </location>
</feature>
<evidence type="ECO:0000256" key="15">
    <source>
        <dbReference type="ARBA" id="ARBA00023157"/>
    </source>
</evidence>
<evidence type="ECO:0000256" key="22">
    <source>
        <dbReference type="SAM" id="Phobius"/>
    </source>
</evidence>
<dbReference type="GO" id="GO:0047710">
    <property type="term" value="F:bis(5'-adenosyl)-triphosphatase activity"/>
    <property type="evidence" value="ECO:0007669"/>
    <property type="project" value="UniProtKB-EC"/>
</dbReference>
<comment type="catalytic activity">
    <reaction evidence="20">
        <text>P(1),P(3)-bis(5'-adenosyl) triphosphate + H2O = AMP + ADP + 2 H(+)</text>
        <dbReference type="Rhea" id="RHEA:13893"/>
        <dbReference type="ChEBI" id="CHEBI:15377"/>
        <dbReference type="ChEBI" id="CHEBI:15378"/>
        <dbReference type="ChEBI" id="CHEBI:58529"/>
        <dbReference type="ChEBI" id="CHEBI:456215"/>
        <dbReference type="ChEBI" id="CHEBI:456216"/>
        <dbReference type="EC" id="3.6.1.29"/>
    </reaction>
</comment>
<evidence type="ECO:0000256" key="7">
    <source>
        <dbReference type="ARBA" id="ARBA00022696"/>
    </source>
</evidence>
<comment type="cofactor">
    <cofactor evidence="1">
        <name>Zn(2+)</name>
        <dbReference type="ChEBI" id="CHEBI:29105"/>
    </cofactor>
</comment>
<dbReference type="CDD" id="cd16018">
    <property type="entry name" value="Enpp"/>
    <property type="match status" value="1"/>
</dbReference>
<dbReference type="Gene3D" id="3.40.720.10">
    <property type="entry name" value="Alkaline Phosphatase, subunit A"/>
    <property type="match status" value="1"/>
</dbReference>
<evidence type="ECO:0000256" key="11">
    <source>
        <dbReference type="ARBA" id="ARBA00022833"/>
    </source>
</evidence>
<accession>A0A6P3VRX2</accession>
<evidence type="ECO:0000256" key="20">
    <source>
        <dbReference type="ARBA" id="ARBA00047780"/>
    </source>
</evidence>
<dbReference type="Pfam" id="PF01663">
    <property type="entry name" value="Phosphodiest"/>
    <property type="match status" value="1"/>
</dbReference>
<dbReference type="PANTHER" id="PTHR10151:SF79">
    <property type="entry name" value="BIS(5'-ADENOSYL)-TRIPHOSPHATASE ENPP4"/>
    <property type="match status" value="1"/>
</dbReference>
<keyword evidence="14 22" id="KW-0472">Membrane</keyword>
<keyword evidence="9 23" id="KW-0732">Signal</keyword>
<dbReference type="SUPFAM" id="SSF53649">
    <property type="entry name" value="Alkaline phosphatase-like"/>
    <property type="match status" value="1"/>
</dbReference>
<evidence type="ECO:0000256" key="9">
    <source>
        <dbReference type="ARBA" id="ARBA00022729"/>
    </source>
</evidence>
<evidence type="ECO:0000313" key="24">
    <source>
        <dbReference type="Proteomes" id="UP000515152"/>
    </source>
</evidence>
<dbReference type="RefSeq" id="XP_012679419.2">
    <property type="nucleotide sequence ID" value="XM_012823965.3"/>
</dbReference>
<feature type="signal peptide" evidence="23">
    <location>
        <begin position="1"/>
        <end position="18"/>
    </location>
</feature>
<feature type="region of interest" description="Disordered" evidence="21">
    <location>
        <begin position="437"/>
        <end position="461"/>
    </location>
</feature>
<keyword evidence="13" id="KW-0094">Blood coagulation</keyword>
<evidence type="ECO:0000256" key="19">
    <source>
        <dbReference type="ARBA" id="ARBA00031824"/>
    </source>
</evidence>
<keyword evidence="6 22" id="KW-0812">Transmembrane</keyword>
<feature type="transmembrane region" description="Helical" evidence="22">
    <location>
        <begin position="409"/>
        <end position="432"/>
    </location>
</feature>
<keyword evidence="5" id="KW-1003">Cell membrane</keyword>
<evidence type="ECO:0000256" key="3">
    <source>
        <dbReference type="ARBA" id="ARBA00010594"/>
    </source>
</evidence>
<keyword evidence="8" id="KW-0479">Metal-binding</keyword>
<keyword evidence="15" id="KW-1015">Disulfide bond</keyword>
<dbReference type="CTD" id="22875"/>
<dbReference type="EC" id="3.6.1.29" evidence="4"/>
<evidence type="ECO:0000256" key="12">
    <source>
        <dbReference type="ARBA" id="ARBA00022989"/>
    </source>
</evidence>
<evidence type="ECO:0000256" key="5">
    <source>
        <dbReference type="ARBA" id="ARBA00022475"/>
    </source>
</evidence>
<dbReference type="GO" id="GO:0005886">
    <property type="term" value="C:plasma membrane"/>
    <property type="evidence" value="ECO:0007669"/>
    <property type="project" value="UniProtKB-SubCell"/>
</dbReference>
<dbReference type="AlphaFoldDB" id="A0A6P3VRX2"/>
<comment type="subcellular location">
    <subcellularLocation>
        <location evidence="2">Cell membrane</location>
        <topology evidence="2">Single-pass type I membrane protein</topology>
    </subcellularLocation>
</comment>
<dbReference type="Gene3D" id="3.30.1360.180">
    <property type="match status" value="1"/>
</dbReference>
<dbReference type="KEGG" id="char:105897088"/>
<organism evidence="24 25">
    <name type="scientific">Clupea harengus</name>
    <name type="common">Atlantic herring</name>
    <dbReference type="NCBI Taxonomy" id="7950"/>
    <lineage>
        <taxon>Eukaryota</taxon>
        <taxon>Metazoa</taxon>
        <taxon>Chordata</taxon>
        <taxon>Craniata</taxon>
        <taxon>Vertebrata</taxon>
        <taxon>Euteleostomi</taxon>
        <taxon>Actinopterygii</taxon>
        <taxon>Neopterygii</taxon>
        <taxon>Teleostei</taxon>
        <taxon>Clupei</taxon>
        <taxon>Clupeiformes</taxon>
        <taxon>Clupeoidei</taxon>
        <taxon>Clupeidae</taxon>
        <taxon>Clupea</taxon>
    </lineage>
</organism>
<feature type="chain" id="PRO_5027901964" description="bis(5'-adenosyl)-triphosphatase" evidence="23">
    <location>
        <begin position="19"/>
        <end position="461"/>
    </location>
</feature>
<proteinExistence type="inferred from homology"/>
<sequence length="461" mass="51874">MLISTLLWLAVCCGFAVSEHRGNDTVKETTQMTHPLLLVSFDGFRADYLKMYPFPHLQKFFSDGVLVDYLTNVFSTKTFPNHYSLVTGLYAESHGILASRMYDPQTKKNFTTADSDPSWWDEATPIWVSVQNSGYKSAAAMWPGSDVKIHNSTATYFFPYNPKVTFQERLGNLTKWLKDDPAVRFAALYWEEPDHTGHMYGPDNTLEMTKVLKEVDNNIGLLMEQLQQAGLWGNINVVLTSDHGMAQCSQERLIKLDSCLNRTDYSVVDLTPVAAIIPLNNVSRVYSLLNKCHTHMRAYMKADIPQRLHYKDNERIQPIILVADEGWTIVQNGSLPRLGDHGYDNTLPSMHPFLAAHGPAFRKGYHLSSFNSVDIYPLMCHLLGIPAMPNNGSFVKVRCMLVSETCADLAVTVGIVIGVLIVLTTLTCLFRLMKSRGPSPSRPFARLELQDDDDDDDPLLD</sequence>
<evidence type="ECO:0000313" key="25">
    <source>
        <dbReference type="RefSeq" id="XP_012679419.2"/>
    </source>
</evidence>
<keyword evidence="16" id="KW-0325">Glycoprotein</keyword>
<evidence type="ECO:0000256" key="18">
    <source>
        <dbReference type="ARBA" id="ARBA00031114"/>
    </source>
</evidence>
<comment type="similarity">
    <text evidence="3">Belongs to the nucleotide pyrophosphatase/phosphodiesterase family.</text>
</comment>
<comment type="function">
    <text evidence="17">Hydrolyzes extracellular Ap3A into AMP and ADP, and Ap4A into AMP and ATP. Ap3A and Ap4A are diadenosine polyphosphates thought to induce proliferation of vascular smooth muscle cells. Acts as a procoagulant, mediating platelet aggregation at the site of nascent thrombus via release of ADP from Ap3A and activation of ADP receptors.</text>
</comment>
<keyword evidence="12 22" id="KW-1133">Transmembrane helix</keyword>
<dbReference type="InterPro" id="IPR002591">
    <property type="entry name" value="Phosphodiest/P_Trfase"/>
</dbReference>
<evidence type="ECO:0000256" key="10">
    <source>
        <dbReference type="ARBA" id="ARBA00022801"/>
    </source>
</evidence>
<gene>
    <name evidence="25" type="primary">enpp4</name>
</gene>
<keyword evidence="7" id="KW-0356">Hemostasis</keyword>
<dbReference type="GO" id="GO:0007596">
    <property type="term" value="P:blood coagulation"/>
    <property type="evidence" value="ECO:0007669"/>
    <property type="project" value="UniProtKB-KW"/>
</dbReference>